<protein>
    <recommendedName>
        <fullName evidence="4">Flagellar hook-length control protein FliK</fullName>
    </recommendedName>
</protein>
<gene>
    <name evidence="2" type="ORF">NYG85_08490</name>
</gene>
<dbReference type="EMBL" id="JANURM010000012">
    <property type="protein sequence ID" value="MDL0089395.1"/>
    <property type="molecule type" value="Genomic_DNA"/>
</dbReference>
<feature type="compositionally biased region" description="Basic and acidic residues" evidence="1">
    <location>
        <begin position="55"/>
        <end position="83"/>
    </location>
</feature>
<accession>A0ABT7HR95</accession>
<name>A0ABT7HR95_9BACT</name>
<reference evidence="2" key="1">
    <citation type="submission" date="2022-08" db="EMBL/GenBank/DDBJ databases">
        <authorList>
            <person name="Wang H."/>
        </authorList>
    </citation>
    <scope>NUCLEOTIDE SEQUENCE</scope>
    <source>
        <strain evidence="2">PS10</strain>
    </source>
</reference>
<evidence type="ECO:0008006" key="4">
    <source>
        <dbReference type="Google" id="ProtNLM"/>
    </source>
</evidence>
<comment type="caution">
    <text evidence="2">The sequence shown here is derived from an EMBL/GenBank/DDBJ whole genome shotgun (WGS) entry which is preliminary data.</text>
</comment>
<dbReference type="Proteomes" id="UP001173801">
    <property type="component" value="Unassembled WGS sequence"/>
</dbReference>
<feature type="region of interest" description="Disordered" evidence="1">
    <location>
        <begin position="55"/>
        <end position="107"/>
    </location>
</feature>
<keyword evidence="3" id="KW-1185">Reference proteome</keyword>
<reference evidence="2" key="2">
    <citation type="journal article" date="2023" name="Microorganisms">
        <title>Isolation and Genomic Characteristics of Cat-Borne Campylobacter felis sp. nov. and Sheep-Borne Campylobacter ovis sp. nov.</title>
        <authorList>
            <person name="Wang H."/>
            <person name="Li Y."/>
            <person name="Gu Y."/>
            <person name="Zhou G."/>
            <person name="Chen X."/>
            <person name="Zhang X."/>
            <person name="Shao Z."/>
            <person name="Zhang J."/>
            <person name="Zhang M."/>
        </authorList>
    </citation>
    <scope>NUCLEOTIDE SEQUENCE</scope>
    <source>
        <strain evidence="2">PS10</strain>
    </source>
</reference>
<proteinExistence type="predicted"/>
<evidence type="ECO:0000313" key="2">
    <source>
        <dbReference type="EMBL" id="MDL0089395.1"/>
    </source>
</evidence>
<feature type="compositionally biased region" description="Acidic residues" evidence="1">
    <location>
        <begin position="84"/>
        <end position="97"/>
    </location>
</feature>
<dbReference type="RefSeq" id="WP_284938055.1">
    <property type="nucleotide sequence ID" value="NZ_JANURM010000012.1"/>
</dbReference>
<organism evidence="2 3">
    <name type="scientific">Campylobacter gastrosuis</name>
    <dbReference type="NCBI Taxonomy" id="2974576"/>
    <lineage>
        <taxon>Bacteria</taxon>
        <taxon>Pseudomonadati</taxon>
        <taxon>Campylobacterota</taxon>
        <taxon>Epsilonproteobacteria</taxon>
        <taxon>Campylobacterales</taxon>
        <taxon>Campylobacteraceae</taxon>
        <taxon>Campylobacter</taxon>
    </lineage>
</organism>
<evidence type="ECO:0000256" key="1">
    <source>
        <dbReference type="SAM" id="MobiDB-lite"/>
    </source>
</evidence>
<evidence type="ECO:0000313" key="3">
    <source>
        <dbReference type="Proteomes" id="UP001173801"/>
    </source>
</evidence>
<sequence length="107" mass="12452">MSISPISNVNFINQNAPVVSQTHANNQARFDLQNSMALQMATEIKDEIAELRPAEETYKIDPEHQHEKHKNEQNEQKNAKNDEQNEQINDEQNEQNVDEVYHLDIKI</sequence>